<sequence length="164" mass="19131">MRIERVNNVIKNKSDIMSIYGTLFTVTNGIQAVGDKCLKDITMRQQFLLTCLDLFDDYNPSLHELARVFGSSYQNIKKISKQLEDEGYLEIRKDSLDRRKLRIILNKEKFAEHQEALTDKCSNFSNSLMNGISNEEKMILQKTLLKMENNLSKIEENLEDLEEF</sequence>
<accession>A0A2S0KMR0</accession>
<feature type="coiled-coil region" evidence="1">
    <location>
        <begin position="137"/>
        <end position="164"/>
    </location>
</feature>
<dbReference type="InterPro" id="IPR036388">
    <property type="entry name" value="WH-like_DNA-bd_sf"/>
</dbReference>
<evidence type="ECO:0000313" key="4">
    <source>
        <dbReference type="Proteomes" id="UP000237947"/>
    </source>
</evidence>
<keyword evidence="1" id="KW-0175">Coiled coil</keyword>
<dbReference type="AlphaFoldDB" id="A0A2S0KMR0"/>
<dbReference type="SUPFAM" id="SSF46785">
    <property type="entry name" value="Winged helix' DNA-binding domain"/>
    <property type="match status" value="1"/>
</dbReference>
<dbReference type="Pfam" id="PF01047">
    <property type="entry name" value="MarR"/>
    <property type="match status" value="1"/>
</dbReference>
<organism evidence="3 4">
    <name type="scientific">Fastidiosipila sanguinis</name>
    <dbReference type="NCBI Taxonomy" id="236753"/>
    <lineage>
        <taxon>Bacteria</taxon>
        <taxon>Bacillati</taxon>
        <taxon>Bacillota</taxon>
        <taxon>Clostridia</taxon>
        <taxon>Eubacteriales</taxon>
        <taxon>Oscillospiraceae</taxon>
        <taxon>Fastidiosipila</taxon>
    </lineage>
</organism>
<evidence type="ECO:0000313" key="3">
    <source>
        <dbReference type="EMBL" id="AVM42321.1"/>
    </source>
</evidence>
<dbReference type="InterPro" id="IPR000835">
    <property type="entry name" value="HTH_MarR-typ"/>
</dbReference>
<dbReference type="PROSITE" id="PS50995">
    <property type="entry name" value="HTH_MARR_2"/>
    <property type="match status" value="1"/>
</dbReference>
<dbReference type="InterPro" id="IPR036390">
    <property type="entry name" value="WH_DNA-bd_sf"/>
</dbReference>
<keyword evidence="4" id="KW-1185">Reference proteome</keyword>
<evidence type="ECO:0000256" key="1">
    <source>
        <dbReference type="SAM" id="Coils"/>
    </source>
</evidence>
<dbReference type="GO" id="GO:0003700">
    <property type="term" value="F:DNA-binding transcription factor activity"/>
    <property type="evidence" value="ECO:0007669"/>
    <property type="project" value="InterPro"/>
</dbReference>
<proteinExistence type="predicted"/>
<dbReference type="SMART" id="SM00347">
    <property type="entry name" value="HTH_MARR"/>
    <property type="match status" value="1"/>
</dbReference>
<dbReference type="KEGG" id="fsa:C5Q98_03350"/>
<protein>
    <recommendedName>
        <fullName evidence="2">HTH marR-type domain-containing protein</fullName>
    </recommendedName>
</protein>
<dbReference type="Gene3D" id="1.10.10.10">
    <property type="entry name" value="Winged helix-like DNA-binding domain superfamily/Winged helix DNA-binding domain"/>
    <property type="match status" value="1"/>
</dbReference>
<dbReference type="EMBL" id="CP027226">
    <property type="protein sequence ID" value="AVM42321.1"/>
    <property type="molecule type" value="Genomic_DNA"/>
</dbReference>
<dbReference type="RefSeq" id="WP_106012304.1">
    <property type="nucleotide sequence ID" value="NZ_CP027226.1"/>
</dbReference>
<reference evidence="4" key="1">
    <citation type="submission" date="2018-02" db="EMBL/GenBank/DDBJ databases">
        <authorList>
            <person name="Holder M.E."/>
            <person name="Ajami N.J."/>
            <person name="Petrosino J.F."/>
        </authorList>
    </citation>
    <scope>NUCLEOTIDE SEQUENCE [LARGE SCALE GENOMIC DNA]</scope>
    <source>
        <strain evidence="4">CCUG 47711</strain>
    </source>
</reference>
<name>A0A2S0KMR0_9FIRM</name>
<dbReference type="Proteomes" id="UP000237947">
    <property type="component" value="Chromosome"/>
</dbReference>
<dbReference type="OrthoDB" id="1755545at2"/>
<gene>
    <name evidence="3" type="ORF">C5Q98_03350</name>
</gene>
<evidence type="ECO:0000259" key="2">
    <source>
        <dbReference type="PROSITE" id="PS50995"/>
    </source>
</evidence>
<feature type="domain" description="HTH marR-type" evidence="2">
    <location>
        <begin position="1"/>
        <end position="149"/>
    </location>
</feature>